<feature type="repeat" description="ANK" evidence="3">
    <location>
        <begin position="562"/>
        <end position="590"/>
    </location>
</feature>
<feature type="repeat" description="ANK" evidence="3">
    <location>
        <begin position="624"/>
        <end position="656"/>
    </location>
</feature>
<reference evidence="5 6" key="1">
    <citation type="submission" date="2013-03" db="EMBL/GenBank/DDBJ databases">
        <title>The Genome Sequence of Cladophialophora carrionii CBS 160.54.</title>
        <authorList>
            <consortium name="The Broad Institute Genomics Platform"/>
            <person name="Cuomo C."/>
            <person name="de Hoog S."/>
            <person name="Gorbushina A."/>
            <person name="Walker B."/>
            <person name="Young S.K."/>
            <person name="Zeng Q."/>
            <person name="Gargeya S."/>
            <person name="Fitzgerald M."/>
            <person name="Haas B."/>
            <person name="Abouelleil A."/>
            <person name="Allen A.W."/>
            <person name="Alvarado L."/>
            <person name="Arachchi H.M."/>
            <person name="Berlin A.M."/>
            <person name="Chapman S.B."/>
            <person name="Gainer-Dewar J."/>
            <person name="Goldberg J."/>
            <person name="Griggs A."/>
            <person name="Gujja S."/>
            <person name="Hansen M."/>
            <person name="Howarth C."/>
            <person name="Imamovic A."/>
            <person name="Ireland A."/>
            <person name="Larimer J."/>
            <person name="McCowan C."/>
            <person name="Murphy C."/>
            <person name="Pearson M."/>
            <person name="Poon T.W."/>
            <person name="Priest M."/>
            <person name="Roberts A."/>
            <person name="Saif S."/>
            <person name="Shea T."/>
            <person name="Sisk P."/>
            <person name="Sykes S."/>
            <person name="Wortman J."/>
            <person name="Nusbaum C."/>
            <person name="Birren B."/>
        </authorList>
    </citation>
    <scope>NUCLEOTIDE SEQUENCE [LARGE SCALE GENOMIC DNA]</scope>
    <source>
        <strain evidence="5 6">CBS 160.54</strain>
    </source>
</reference>
<feature type="domain" description="Clr5" evidence="4">
    <location>
        <begin position="10"/>
        <end position="61"/>
    </location>
</feature>
<keyword evidence="1" id="KW-0677">Repeat</keyword>
<feature type="repeat" description="ANK" evidence="3">
    <location>
        <begin position="1134"/>
        <end position="1166"/>
    </location>
</feature>
<feature type="repeat" description="ANK" evidence="3">
    <location>
        <begin position="852"/>
        <end position="884"/>
    </location>
</feature>
<evidence type="ECO:0000256" key="1">
    <source>
        <dbReference type="ARBA" id="ARBA00022737"/>
    </source>
</evidence>
<dbReference type="Proteomes" id="UP000030678">
    <property type="component" value="Unassembled WGS sequence"/>
</dbReference>
<dbReference type="HOGENOM" id="CLU_286830_0_0_1"/>
<dbReference type="Pfam" id="PF00023">
    <property type="entry name" value="Ank"/>
    <property type="match status" value="1"/>
</dbReference>
<dbReference type="SUPFAM" id="SSF48403">
    <property type="entry name" value="Ankyrin repeat"/>
    <property type="match status" value="3"/>
</dbReference>
<protein>
    <recommendedName>
        <fullName evidence="4">Clr5 domain-containing protein</fullName>
    </recommendedName>
</protein>
<dbReference type="PROSITE" id="PS50297">
    <property type="entry name" value="ANK_REP_REGION"/>
    <property type="match status" value="7"/>
</dbReference>
<dbReference type="Gene3D" id="1.25.40.20">
    <property type="entry name" value="Ankyrin repeat-containing domain"/>
    <property type="match status" value="3"/>
</dbReference>
<feature type="repeat" description="ANK" evidence="3">
    <location>
        <begin position="516"/>
        <end position="544"/>
    </location>
</feature>
<sequence length="1230" mass="135246">MATPRESSMAQWERHKPAICKLYVDEGLTLAQVMDQMARIHDFQASEAQYKRKLGAWGFRKNEKADFWKDISLTLKRKNLDAADVDVLLHGKLVPTKKLKRAISRYDLPTLKLTPALPASSPGDSIVPTIWRARTPDGVILRPKILPPRTLRIELPWHKLRDQLDRIIPNLFPIERDRSPSPLPSAILDLTEDAFEWGINQDCLLGQSHGRLVNARHGDFVGDKIASVLNVSTLAARHESLTVAVALMAPYVPEKYETETLDSVSQLIDPGSSKRMQVLISFMALLLANDTVSGKTLDPFVIFLDEVAGNQAFDMLPLKEGSSTQAIITQLLFAAVRMDVPSLIQSAVKNKVNINRQSTGRLSTTLILQAVQLERLHVIQLLIDAGANLQPPQGSEEFYHEVECPLSRIGNGKAASEVYGMPRCYCPCESSWLWGRAVCSMAASTRIANEVLPLLLHSSGTIGPGPVTTQAISSGATTDTIEKVLEAGGSVDEYNIPRKYRAHWSWPVESSDECTLKSTPLYAAVTSGDAPLVGLLLKYGADPNGPMARYTKEFLADWGEYFYRSPLVIATEHENLEIVQLLLEHGADPNLCPLEVLERAEKEQFILNFRSRGKVNVDSSPRIFALYPLQAAAGLADTDIAEVLLDHGANVNPVHGTPPLAVAARHVHSKTFDLLLSKGAMINPSPTEHFSLSPLEGAVISGDEAMVERLLIAGADPNRCSAGLGWRTPLQRAAENGSTAIIDSLLRAGADLDPSLDPNHARTILYWFVRHRNHDRMTQLLCSGVSPTGDSVNQRSPLTAAIFVEDLDMVSLLIKWGADPNDPYPMCEDLYSSRERPIRSPIAEVYYLDMLGSLPPLHWAVNTGRLDVVACLCSSGADVNGTNMPPHGSLHRKYLTALHLAVNHRSKDIIAYLLLRGADINSLAFVNYREVISPLCISVSNSDQEVTELLLRNGANPYLPDPKNDMPVERGILPLESACKCEDNQMVQFLLSSGVDPRVGCPLTYAFTFALEECYRVSDEAAYQRFSKRVTNTMELLLSYGADVNHRRKRTHTPLQAAITYAGSFRSSLLGAKEAGLRCARRLIERGAEINAPPLSWCYGRTALQAAVETGDVEFVQFLLMKGAKVNAPAAPFDGVTALQAAAIKGFLRIAQILLEHGADVDADPSPVEGRRAIDGAAEMGRIDMVKLLLDNYIGPRSISDVCASAMEYAKENNQWYVMQLLEKYEPPTP</sequence>
<evidence type="ECO:0000256" key="3">
    <source>
        <dbReference type="PROSITE-ProRule" id="PRU00023"/>
    </source>
</evidence>
<dbReference type="Pfam" id="PF12796">
    <property type="entry name" value="Ank_2"/>
    <property type="match status" value="5"/>
</dbReference>
<dbReference type="PROSITE" id="PS50088">
    <property type="entry name" value="ANK_REPEAT"/>
    <property type="match status" value="9"/>
</dbReference>
<dbReference type="InterPro" id="IPR025676">
    <property type="entry name" value="Clr5_dom"/>
</dbReference>
<feature type="repeat" description="ANK" evidence="3">
    <location>
        <begin position="893"/>
        <end position="925"/>
    </location>
</feature>
<dbReference type="EMBL" id="KB822708">
    <property type="protein sequence ID" value="ETI20223.1"/>
    <property type="molecule type" value="Genomic_DNA"/>
</dbReference>
<proteinExistence type="predicted"/>
<dbReference type="PANTHER" id="PTHR24123">
    <property type="entry name" value="ANKYRIN REPEAT-CONTAINING"/>
    <property type="match status" value="1"/>
</dbReference>
<accession>V9D1Q3</accession>
<organism evidence="5 6">
    <name type="scientific">Cladophialophora carrionii CBS 160.54</name>
    <dbReference type="NCBI Taxonomy" id="1279043"/>
    <lineage>
        <taxon>Eukaryota</taxon>
        <taxon>Fungi</taxon>
        <taxon>Dikarya</taxon>
        <taxon>Ascomycota</taxon>
        <taxon>Pezizomycotina</taxon>
        <taxon>Eurotiomycetes</taxon>
        <taxon>Chaetothyriomycetidae</taxon>
        <taxon>Chaetothyriales</taxon>
        <taxon>Herpotrichiellaceae</taxon>
        <taxon>Cladophialophora</taxon>
    </lineage>
</organism>
<dbReference type="Pfam" id="PF14420">
    <property type="entry name" value="Clr5"/>
    <property type="match status" value="1"/>
</dbReference>
<dbReference type="InterPro" id="IPR036770">
    <property type="entry name" value="Ankyrin_rpt-contain_sf"/>
</dbReference>
<dbReference type="InterPro" id="IPR051165">
    <property type="entry name" value="Multifunctional_ANK_Repeat"/>
</dbReference>
<dbReference type="OrthoDB" id="194358at2759"/>
<dbReference type="InterPro" id="IPR002110">
    <property type="entry name" value="Ankyrin_rpt"/>
</dbReference>
<evidence type="ECO:0000259" key="4">
    <source>
        <dbReference type="Pfam" id="PF14420"/>
    </source>
</evidence>
<gene>
    <name evidence="5" type="ORF">G647_08257</name>
</gene>
<evidence type="ECO:0000313" key="6">
    <source>
        <dbReference type="Proteomes" id="UP000030678"/>
    </source>
</evidence>
<feature type="repeat" description="ANK" evidence="3">
    <location>
        <begin position="1099"/>
        <end position="1131"/>
    </location>
</feature>
<dbReference type="AlphaFoldDB" id="V9D1Q3"/>
<evidence type="ECO:0000256" key="2">
    <source>
        <dbReference type="ARBA" id="ARBA00023043"/>
    </source>
</evidence>
<feature type="repeat" description="ANK" evidence="3">
    <location>
        <begin position="725"/>
        <end position="757"/>
    </location>
</feature>
<keyword evidence="2 3" id="KW-0040">ANK repeat</keyword>
<dbReference type="SMART" id="SM00248">
    <property type="entry name" value="ANK"/>
    <property type="match status" value="17"/>
</dbReference>
<dbReference type="GeneID" id="19986750"/>
<evidence type="ECO:0000313" key="5">
    <source>
        <dbReference type="EMBL" id="ETI20223.1"/>
    </source>
</evidence>
<feature type="repeat" description="ANK" evidence="3">
    <location>
        <begin position="655"/>
        <end position="687"/>
    </location>
</feature>
<dbReference type="RefSeq" id="XP_008730791.1">
    <property type="nucleotide sequence ID" value="XM_008732569.1"/>
</dbReference>
<dbReference type="VEuPathDB" id="FungiDB:G647_08257"/>
<dbReference type="PANTHER" id="PTHR24123:SF33">
    <property type="entry name" value="PROTEIN HOS4"/>
    <property type="match status" value="1"/>
</dbReference>
<name>V9D1Q3_9EURO</name>